<sequence length="278" mass="29568">MNFTWPVDYDRDVSDTQSDGRRPVFAAERRQRIIELVRANGAVSLRELAQAVHSSEVTVRRDLRALESEGLLNRHHGGATLPGELSREAGYTQKVSLESAEKAAIADLAGALVEDGDAIVVGPGTTTQEFARRLTRHAELAVVTNSLLVAQVLSASPRVEVMLTGGTLRGSILALVGSAAEHSLAGLRVRRAFISGNGLTAERGLSTPNMQVAGVDRALAGAAEEVVVLADHTKIGVDTMVQTVAPDRIDHLVTDDAAPRDVLDDLSARGVRLHVAEI</sequence>
<dbReference type="InterPro" id="IPR001034">
    <property type="entry name" value="DeoR_HTH"/>
</dbReference>
<dbReference type="Pfam" id="PF00455">
    <property type="entry name" value="DeoRC"/>
    <property type="match status" value="1"/>
</dbReference>
<feature type="region of interest" description="Disordered" evidence="4">
    <location>
        <begin position="1"/>
        <end position="22"/>
    </location>
</feature>
<dbReference type="InterPro" id="IPR037171">
    <property type="entry name" value="NagB/RpiA_transferase-like"/>
</dbReference>
<dbReference type="SMART" id="SM00420">
    <property type="entry name" value="HTH_DEOR"/>
    <property type="match status" value="1"/>
</dbReference>
<reference evidence="6 7" key="1">
    <citation type="submission" date="2018-03" db="EMBL/GenBank/DDBJ databases">
        <title>Genomic Encyclopedia of Type Strains, Phase III (KMG-III): the genomes of soil and plant-associated and newly described type strains.</title>
        <authorList>
            <person name="Whitman W."/>
        </authorList>
    </citation>
    <scope>NUCLEOTIDE SEQUENCE [LARGE SCALE GENOMIC DNA]</scope>
    <source>
        <strain evidence="6 7">CGMCC 4.7104</strain>
    </source>
</reference>
<gene>
    <name evidence="6" type="ORF">B0I32_104101</name>
</gene>
<evidence type="ECO:0000256" key="4">
    <source>
        <dbReference type="SAM" id="MobiDB-lite"/>
    </source>
</evidence>
<dbReference type="InterPro" id="IPR050313">
    <property type="entry name" value="Carb_Metab_HTH_regulators"/>
</dbReference>
<keyword evidence="3" id="KW-0804">Transcription</keyword>
<dbReference type="PROSITE" id="PS51000">
    <property type="entry name" value="HTH_DEOR_2"/>
    <property type="match status" value="1"/>
</dbReference>
<dbReference type="Gene3D" id="3.30.750.70">
    <property type="entry name" value="4-hydroxybutyrate coenzyme like domains"/>
    <property type="match status" value="1"/>
</dbReference>
<dbReference type="InterPro" id="IPR014036">
    <property type="entry name" value="DeoR-like_C"/>
</dbReference>
<accession>A0A2T0N4S5</accession>
<dbReference type="AlphaFoldDB" id="A0A2T0N4S5"/>
<dbReference type="SUPFAM" id="SSF100950">
    <property type="entry name" value="NagB/RpiA/CoA transferase-like"/>
    <property type="match status" value="1"/>
</dbReference>
<dbReference type="SUPFAM" id="SSF46785">
    <property type="entry name" value="Winged helix' DNA-binding domain"/>
    <property type="match status" value="1"/>
</dbReference>
<feature type="domain" description="HTH deoR-type" evidence="5">
    <location>
        <begin position="26"/>
        <end position="81"/>
    </location>
</feature>
<dbReference type="Gene3D" id="1.10.10.10">
    <property type="entry name" value="Winged helix-like DNA-binding domain superfamily/Winged helix DNA-binding domain"/>
    <property type="match status" value="1"/>
</dbReference>
<name>A0A2T0N4S5_9ACTN</name>
<keyword evidence="2" id="KW-0238">DNA-binding</keyword>
<dbReference type="PROSITE" id="PS00894">
    <property type="entry name" value="HTH_DEOR_1"/>
    <property type="match status" value="1"/>
</dbReference>
<dbReference type="PANTHER" id="PTHR30363:SF44">
    <property type="entry name" value="AGA OPERON TRANSCRIPTIONAL REPRESSOR-RELATED"/>
    <property type="match status" value="1"/>
</dbReference>
<dbReference type="Proteomes" id="UP000238312">
    <property type="component" value="Unassembled WGS sequence"/>
</dbReference>
<dbReference type="PANTHER" id="PTHR30363">
    <property type="entry name" value="HTH-TYPE TRANSCRIPTIONAL REGULATOR SRLR-RELATED"/>
    <property type="match status" value="1"/>
</dbReference>
<protein>
    <submittedName>
        <fullName evidence="6">DeoR family transcriptional regulator</fullName>
    </submittedName>
</protein>
<feature type="compositionally biased region" description="Basic and acidic residues" evidence="4">
    <location>
        <begin position="8"/>
        <end position="22"/>
    </location>
</feature>
<dbReference type="PRINTS" id="PR00037">
    <property type="entry name" value="HTHLACR"/>
</dbReference>
<keyword evidence="7" id="KW-1185">Reference proteome</keyword>
<dbReference type="GO" id="GO:0003700">
    <property type="term" value="F:DNA-binding transcription factor activity"/>
    <property type="evidence" value="ECO:0007669"/>
    <property type="project" value="InterPro"/>
</dbReference>
<evidence type="ECO:0000256" key="1">
    <source>
        <dbReference type="ARBA" id="ARBA00023015"/>
    </source>
</evidence>
<dbReference type="GO" id="GO:0003677">
    <property type="term" value="F:DNA binding"/>
    <property type="evidence" value="ECO:0007669"/>
    <property type="project" value="UniProtKB-KW"/>
</dbReference>
<dbReference type="InterPro" id="IPR018356">
    <property type="entry name" value="Tscrpt_reg_HTH_DeoR_CS"/>
</dbReference>
<dbReference type="Pfam" id="PF08220">
    <property type="entry name" value="HTH_DeoR"/>
    <property type="match status" value="1"/>
</dbReference>
<comment type="caution">
    <text evidence="6">The sequence shown here is derived from an EMBL/GenBank/DDBJ whole genome shotgun (WGS) entry which is preliminary data.</text>
</comment>
<dbReference type="EMBL" id="PVNG01000004">
    <property type="protein sequence ID" value="PRX67345.1"/>
    <property type="molecule type" value="Genomic_DNA"/>
</dbReference>
<evidence type="ECO:0000313" key="7">
    <source>
        <dbReference type="Proteomes" id="UP000238312"/>
    </source>
</evidence>
<organism evidence="6 7">
    <name type="scientific">Nonomuraea fuscirosea</name>
    <dbReference type="NCBI Taxonomy" id="1291556"/>
    <lineage>
        <taxon>Bacteria</taxon>
        <taxon>Bacillati</taxon>
        <taxon>Actinomycetota</taxon>
        <taxon>Actinomycetes</taxon>
        <taxon>Streptosporangiales</taxon>
        <taxon>Streptosporangiaceae</taxon>
        <taxon>Nonomuraea</taxon>
    </lineage>
</organism>
<keyword evidence="1" id="KW-0805">Transcription regulation</keyword>
<evidence type="ECO:0000256" key="2">
    <source>
        <dbReference type="ARBA" id="ARBA00023125"/>
    </source>
</evidence>
<dbReference type="InterPro" id="IPR036388">
    <property type="entry name" value="WH-like_DNA-bd_sf"/>
</dbReference>
<evidence type="ECO:0000259" key="5">
    <source>
        <dbReference type="PROSITE" id="PS51000"/>
    </source>
</evidence>
<evidence type="ECO:0000313" key="6">
    <source>
        <dbReference type="EMBL" id="PRX67345.1"/>
    </source>
</evidence>
<dbReference type="SMART" id="SM01134">
    <property type="entry name" value="DeoRC"/>
    <property type="match status" value="1"/>
</dbReference>
<evidence type="ECO:0000256" key="3">
    <source>
        <dbReference type="ARBA" id="ARBA00023163"/>
    </source>
</evidence>
<dbReference type="InterPro" id="IPR036390">
    <property type="entry name" value="WH_DNA-bd_sf"/>
</dbReference>
<proteinExistence type="predicted"/>